<evidence type="ECO:0000256" key="3">
    <source>
        <dbReference type="SAM" id="SignalP"/>
    </source>
</evidence>
<feature type="region of interest" description="Disordered" evidence="1">
    <location>
        <begin position="178"/>
        <end position="222"/>
    </location>
</feature>
<evidence type="ECO:0000256" key="1">
    <source>
        <dbReference type="SAM" id="MobiDB-lite"/>
    </source>
</evidence>
<reference evidence="5" key="1">
    <citation type="submission" date="2023-07" db="EMBL/GenBank/DDBJ databases">
        <title>30 novel species of actinomycetes from the DSMZ collection.</title>
        <authorList>
            <person name="Nouioui I."/>
        </authorList>
    </citation>
    <scope>NUCLEOTIDE SEQUENCE [LARGE SCALE GENOMIC DNA]</scope>
    <source>
        <strain evidence="5">DSM 44938</strain>
    </source>
</reference>
<dbReference type="EMBL" id="JAVREL010000018">
    <property type="protein sequence ID" value="MDT0346155.1"/>
    <property type="molecule type" value="Genomic_DNA"/>
</dbReference>
<feature type="compositionally biased region" description="Low complexity" evidence="1">
    <location>
        <begin position="23"/>
        <end position="32"/>
    </location>
</feature>
<keyword evidence="3" id="KW-0732">Signal</keyword>
<dbReference type="Proteomes" id="UP001183246">
    <property type="component" value="Unassembled WGS sequence"/>
</dbReference>
<feature type="compositionally biased region" description="Low complexity" evidence="1">
    <location>
        <begin position="213"/>
        <end position="222"/>
    </location>
</feature>
<evidence type="ECO:0000256" key="2">
    <source>
        <dbReference type="SAM" id="Phobius"/>
    </source>
</evidence>
<accession>A0ABU2MX20</accession>
<protein>
    <submittedName>
        <fullName evidence="4">Uncharacterized protein</fullName>
    </submittedName>
</protein>
<name>A0ABU2MX20_9ACTN</name>
<gene>
    <name evidence="4" type="ORF">RM590_26725</name>
</gene>
<keyword evidence="2" id="KW-0472">Membrane</keyword>
<keyword evidence="5" id="KW-1185">Reference proteome</keyword>
<proteinExistence type="predicted"/>
<evidence type="ECO:0000313" key="4">
    <source>
        <dbReference type="EMBL" id="MDT0346155.1"/>
    </source>
</evidence>
<keyword evidence="2" id="KW-0812">Transmembrane</keyword>
<organism evidence="4 5">
    <name type="scientific">Streptomyces litchfieldiae</name>
    <dbReference type="NCBI Taxonomy" id="3075543"/>
    <lineage>
        <taxon>Bacteria</taxon>
        <taxon>Bacillati</taxon>
        <taxon>Actinomycetota</taxon>
        <taxon>Actinomycetes</taxon>
        <taxon>Kitasatosporales</taxon>
        <taxon>Streptomycetaceae</taxon>
        <taxon>Streptomyces</taxon>
    </lineage>
</organism>
<sequence length="255" mass="26572">MRPRPVTRAAAATAVTAAALLGAAGPASASSGPECPDWSAESEKPAELPDMPDTMVAGEWSEFTFRVVNDFGEPVDSLHTFLRLETNSDVNAAPELVPEIQWRPDGEWLDIGDPAGFFADAGPLEPDAYAEVPVRVRLPADTLHEAEWFIDSGVFVNRDGSCQLSDWSTYDVDFVAPGTDIGPPRPAEGAQVLGNSQAPEGDYPPLPAGGTGPFAASGGDSSSAGPPVYAVAGVTTLAIGGGTAFLLHRRRGTRA</sequence>
<feature type="transmembrane region" description="Helical" evidence="2">
    <location>
        <begin position="228"/>
        <end position="247"/>
    </location>
</feature>
<keyword evidence="2" id="KW-1133">Transmembrane helix</keyword>
<feature type="signal peptide" evidence="3">
    <location>
        <begin position="1"/>
        <end position="29"/>
    </location>
</feature>
<comment type="caution">
    <text evidence="4">The sequence shown here is derived from an EMBL/GenBank/DDBJ whole genome shotgun (WGS) entry which is preliminary data.</text>
</comment>
<feature type="chain" id="PRO_5045882305" evidence="3">
    <location>
        <begin position="30"/>
        <end position="255"/>
    </location>
</feature>
<dbReference type="RefSeq" id="WP_311707276.1">
    <property type="nucleotide sequence ID" value="NZ_JAVREL010000018.1"/>
</dbReference>
<evidence type="ECO:0000313" key="5">
    <source>
        <dbReference type="Proteomes" id="UP001183246"/>
    </source>
</evidence>
<feature type="region of interest" description="Disordered" evidence="1">
    <location>
        <begin position="23"/>
        <end position="53"/>
    </location>
</feature>